<protein>
    <submittedName>
        <fullName evidence="4">Cys-loop ligand-gated ion channel</fullName>
    </submittedName>
</protein>
<sequence>MELHDVGGVRIKDRRVASGDPLIDCDVIDMYVRMNLDKIIEINDVKQTFKAQYYFEASTRVPTADKKRVQEVRAFLEKFTDPNNLVVENMVEPLAGPPSKPKLEEKMDAKGATHKMSLTWKIAGEFSECLEHQRFPFDCQDLTLTLCFWNACREDKLQFRFIDSKNSSVILNNFHLGNTWTRPFQNRLYIHTEFTNEETHKVNKKFPLLKATVQLQRIPSFYMCNILLPMFALVCLSAASMAIPNDLIGDRLSTSVMLILTAVAFKFIIAQMVPKIGYNTGLDWYVLVCWFFLGLIVAENCLATHHLHNTELVVAVIIYFGFATANVFFAIKACYSYFRPKSKLTPLLSSCDDATSFEPYDKSRNPQASETKCAKIPCIPGY</sequence>
<feature type="transmembrane region" description="Helical" evidence="2">
    <location>
        <begin position="255"/>
        <end position="273"/>
    </location>
</feature>
<dbReference type="InterPro" id="IPR006029">
    <property type="entry name" value="Neurotrans-gated_channel_TM"/>
</dbReference>
<dbReference type="AlphaFoldDB" id="A0A1Q9E6N4"/>
<dbReference type="InterPro" id="IPR006201">
    <property type="entry name" value="Neur_channel"/>
</dbReference>
<dbReference type="EMBL" id="LSRX01000247">
    <property type="protein sequence ID" value="OLQ03076.1"/>
    <property type="molecule type" value="Genomic_DNA"/>
</dbReference>
<evidence type="ECO:0000313" key="4">
    <source>
        <dbReference type="EMBL" id="OLQ03076.1"/>
    </source>
</evidence>
<reference evidence="4 5" key="1">
    <citation type="submission" date="2016-02" db="EMBL/GenBank/DDBJ databases">
        <title>Genome analysis of coral dinoflagellate symbionts highlights evolutionary adaptations to a symbiotic lifestyle.</title>
        <authorList>
            <person name="Aranda M."/>
            <person name="Li Y."/>
            <person name="Liew Y.J."/>
            <person name="Baumgarten S."/>
            <person name="Simakov O."/>
            <person name="Wilson M."/>
            <person name="Piel J."/>
            <person name="Ashoor H."/>
            <person name="Bougouffa S."/>
            <person name="Bajic V.B."/>
            <person name="Ryu T."/>
            <person name="Ravasi T."/>
            <person name="Bayer T."/>
            <person name="Micklem G."/>
            <person name="Kim H."/>
            <person name="Bhak J."/>
            <person name="Lajeunesse T.C."/>
            <person name="Voolstra C.R."/>
        </authorList>
    </citation>
    <scope>NUCLEOTIDE SEQUENCE [LARGE SCALE GENOMIC DNA]</scope>
    <source>
        <strain evidence="4 5">CCMP2467</strain>
    </source>
</reference>
<dbReference type="PANTHER" id="PTHR18945">
    <property type="entry name" value="NEUROTRANSMITTER GATED ION CHANNEL"/>
    <property type="match status" value="1"/>
</dbReference>
<organism evidence="4 5">
    <name type="scientific">Symbiodinium microadriaticum</name>
    <name type="common">Dinoflagellate</name>
    <name type="synonym">Zooxanthella microadriatica</name>
    <dbReference type="NCBI Taxonomy" id="2951"/>
    <lineage>
        <taxon>Eukaryota</taxon>
        <taxon>Sar</taxon>
        <taxon>Alveolata</taxon>
        <taxon>Dinophyceae</taxon>
        <taxon>Suessiales</taxon>
        <taxon>Symbiodiniaceae</taxon>
        <taxon>Symbiodinium</taxon>
    </lineage>
</organism>
<evidence type="ECO:0000259" key="3">
    <source>
        <dbReference type="Pfam" id="PF02932"/>
    </source>
</evidence>
<dbReference type="SUPFAM" id="SSF90112">
    <property type="entry name" value="Neurotransmitter-gated ion-channel transmembrane pore"/>
    <property type="match status" value="1"/>
</dbReference>
<dbReference type="GO" id="GO:0005230">
    <property type="term" value="F:extracellular ligand-gated monoatomic ion channel activity"/>
    <property type="evidence" value="ECO:0007669"/>
    <property type="project" value="InterPro"/>
</dbReference>
<keyword evidence="5" id="KW-1185">Reference proteome</keyword>
<dbReference type="GO" id="GO:0004888">
    <property type="term" value="F:transmembrane signaling receptor activity"/>
    <property type="evidence" value="ECO:0007669"/>
    <property type="project" value="InterPro"/>
</dbReference>
<keyword evidence="2" id="KW-0472">Membrane</keyword>
<dbReference type="Proteomes" id="UP000186817">
    <property type="component" value="Unassembled WGS sequence"/>
</dbReference>
<gene>
    <name evidence="4" type="ORF">AK812_SmicGene13999</name>
</gene>
<feature type="transmembrane region" description="Helical" evidence="2">
    <location>
        <begin position="220"/>
        <end position="243"/>
    </location>
</feature>
<name>A0A1Q9E6N4_SYMMI</name>
<dbReference type="Gene3D" id="1.20.58.390">
    <property type="entry name" value="Neurotransmitter-gated ion-channel transmembrane domain"/>
    <property type="match status" value="1"/>
</dbReference>
<dbReference type="OMA" id="QEWSLYD"/>
<feature type="transmembrane region" description="Helical" evidence="2">
    <location>
        <begin position="285"/>
        <end position="306"/>
    </location>
</feature>
<comment type="subcellular location">
    <subcellularLocation>
        <location evidence="1">Membrane</location>
        <topology evidence="1">Multi-pass membrane protein</topology>
    </subcellularLocation>
</comment>
<keyword evidence="2" id="KW-0812">Transmembrane</keyword>
<proteinExistence type="predicted"/>
<dbReference type="Gene3D" id="2.70.170.10">
    <property type="entry name" value="Neurotransmitter-gated ion-channel ligand-binding domain"/>
    <property type="match status" value="1"/>
</dbReference>
<dbReference type="OrthoDB" id="407205at2759"/>
<comment type="caution">
    <text evidence="4">The sequence shown here is derived from an EMBL/GenBank/DDBJ whole genome shotgun (WGS) entry which is preliminary data.</text>
</comment>
<dbReference type="InterPro" id="IPR038050">
    <property type="entry name" value="Neuro_actylchol_rec"/>
</dbReference>
<evidence type="ECO:0000256" key="2">
    <source>
        <dbReference type="SAM" id="Phobius"/>
    </source>
</evidence>
<dbReference type="InterPro" id="IPR036719">
    <property type="entry name" value="Neuro-gated_channel_TM_sf"/>
</dbReference>
<feature type="transmembrane region" description="Helical" evidence="2">
    <location>
        <begin position="312"/>
        <end position="335"/>
    </location>
</feature>
<dbReference type="Pfam" id="PF02932">
    <property type="entry name" value="Neur_chan_memb"/>
    <property type="match status" value="1"/>
</dbReference>
<evidence type="ECO:0000313" key="5">
    <source>
        <dbReference type="Proteomes" id="UP000186817"/>
    </source>
</evidence>
<evidence type="ECO:0000256" key="1">
    <source>
        <dbReference type="ARBA" id="ARBA00004141"/>
    </source>
</evidence>
<dbReference type="InterPro" id="IPR036734">
    <property type="entry name" value="Neur_chan_lig-bd_sf"/>
</dbReference>
<feature type="domain" description="Neurotransmitter-gated ion-channel transmembrane" evidence="3">
    <location>
        <begin position="227"/>
        <end position="300"/>
    </location>
</feature>
<dbReference type="GO" id="GO:0016020">
    <property type="term" value="C:membrane"/>
    <property type="evidence" value="ECO:0007669"/>
    <property type="project" value="UniProtKB-SubCell"/>
</dbReference>
<keyword evidence="2" id="KW-1133">Transmembrane helix</keyword>
<accession>A0A1Q9E6N4</accession>